<name>A0A8R1I7S2_CAEJA</name>
<dbReference type="Pfam" id="PF00589">
    <property type="entry name" value="Phage_integrase"/>
    <property type="match status" value="1"/>
</dbReference>
<proteinExistence type="predicted"/>
<dbReference type="GO" id="GO:0015074">
    <property type="term" value="P:DNA integration"/>
    <property type="evidence" value="ECO:0007669"/>
    <property type="project" value="InterPro"/>
</dbReference>
<dbReference type="SUPFAM" id="SSF56349">
    <property type="entry name" value="DNA breaking-rejoining enzymes"/>
    <property type="match status" value="1"/>
</dbReference>
<dbReference type="InterPro" id="IPR002104">
    <property type="entry name" value="Integrase_catalytic"/>
</dbReference>
<dbReference type="AlphaFoldDB" id="A0A8R1I7S2"/>
<reference evidence="5" key="1">
    <citation type="submission" date="2010-08" db="EMBL/GenBank/DDBJ databases">
        <authorList>
            <consortium name="Caenorhabditis japonica Sequencing Consortium"/>
            <person name="Wilson R.K."/>
        </authorList>
    </citation>
    <scope>NUCLEOTIDE SEQUENCE [LARGE SCALE GENOMIC DNA]</scope>
    <source>
        <strain evidence="5">DF5081</strain>
    </source>
</reference>
<accession>A0A8R1I7S2</accession>
<reference evidence="4" key="2">
    <citation type="submission" date="2022-06" db="UniProtKB">
        <authorList>
            <consortium name="EnsemblMetazoa"/>
        </authorList>
    </citation>
    <scope>IDENTIFICATION</scope>
    <source>
        <strain evidence="4">DF5081</strain>
    </source>
</reference>
<evidence type="ECO:0000256" key="1">
    <source>
        <dbReference type="ARBA" id="ARBA00023172"/>
    </source>
</evidence>
<protein>
    <submittedName>
        <fullName evidence="4">Tyr recombinase domain-containing protein</fullName>
    </submittedName>
</protein>
<dbReference type="EnsemblMetazoa" id="CJA17805.1">
    <property type="protein sequence ID" value="CJA17805.1"/>
    <property type="gene ID" value="WBGene00137009"/>
</dbReference>
<dbReference type="PANTHER" id="PTHR33435:SF3">
    <property type="entry name" value="PROTEIN CBG21870"/>
    <property type="match status" value="1"/>
</dbReference>
<keyword evidence="1" id="KW-0233">DNA recombination</keyword>
<sequence>MGRNKIFPEPGCIGADVLEHVEQATQYGLAWWVPPPGLVPKLIREARKSQAKGILATPIWKTHPSYQALVNGEGEFIAEMRDWKIFGVNTKIISPGVEGRRREFFDKITEISGSDNMRDLVSILVTAPWDSKAAATKKSYFFENEARRKWVEARQLPLNESSMLLYLAERSTQVGSSSLAKIIAAYHVASGKISGMGSQLSSDLIRSQRRKEIDTRKQPEKVSWIEVKRLVENMENDEKTERDTLIVLLSFKALLRVDEAAELKWIDLKMERKSLEVRIRRAKNDQMALGRSCFVECPEGSELDCLLKRWRVRYSLRKSKSEYLFHNLNNGSKLSSSAISTITKNMLKTCGLTATHHALRRGAANDLQARGLSFNEIKTRGRWRSDGGLARYLTDDRRAQGMEVEEIEEEDEGPPVLVKETSV</sequence>
<feature type="domain" description="Tyr recombinase" evidence="3">
    <location>
        <begin position="217"/>
        <end position="406"/>
    </location>
</feature>
<dbReference type="InterPro" id="IPR013762">
    <property type="entry name" value="Integrase-like_cat_sf"/>
</dbReference>
<dbReference type="Gene3D" id="1.10.443.10">
    <property type="entry name" value="Intergrase catalytic core"/>
    <property type="match status" value="1"/>
</dbReference>
<evidence type="ECO:0000259" key="3">
    <source>
        <dbReference type="PROSITE" id="PS51898"/>
    </source>
</evidence>
<dbReference type="InterPro" id="IPR011010">
    <property type="entry name" value="DNA_brk_join_enz"/>
</dbReference>
<evidence type="ECO:0000256" key="2">
    <source>
        <dbReference type="SAM" id="MobiDB-lite"/>
    </source>
</evidence>
<dbReference type="PROSITE" id="PS51898">
    <property type="entry name" value="TYR_RECOMBINASE"/>
    <property type="match status" value="1"/>
</dbReference>
<feature type="compositionally biased region" description="Acidic residues" evidence="2">
    <location>
        <begin position="403"/>
        <end position="413"/>
    </location>
</feature>
<dbReference type="GO" id="GO:0006310">
    <property type="term" value="P:DNA recombination"/>
    <property type="evidence" value="ECO:0007669"/>
    <property type="project" value="UniProtKB-KW"/>
</dbReference>
<organism evidence="4 5">
    <name type="scientific">Caenorhabditis japonica</name>
    <dbReference type="NCBI Taxonomy" id="281687"/>
    <lineage>
        <taxon>Eukaryota</taxon>
        <taxon>Metazoa</taxon>
        <taxon>Ecdysozoa</taxon>
        <taxon>Nematoda</taxon>
        <taxon>Chromadorea</taxon>
        <taxon>Rhabditida</taxon>
        <taxon>Rhabditina</taxon>
        <taxon>Rhabditomorpha</taxon>
        <taxon>Rhabditoidea</taxon>
        <taxon>Rhabditidae</taxon>
        <taxon>Peloderinae</taxon>
        <taxon>Caenorhabditis</taxon>
    </lineage>
</organism>
<evidence type="ECO:0000313" key="5">
    <source>
        <dbReference type="Proteomes" id="UP000005237"/>
    </source>
</evidence>
<feature type="region of interest" description="Disordered" evidence="2">
    <location>
        <begin position="402"/>
        <end position="423"/>
    </location>
</feature>
<dbReference type="PANTHER" id="PTHR33435">
    <property type="entry name" value="PROTEIN CBG21870-RELATED"/>
    <property type="match status" value="1"/>
</dbReference>
<dbReference type="GO" id="GO:0003677">
    <property type="term" value="F:DNA binding"/>
    <property type="evidence" value="ECO:0007669"/>
    <property type="project" value="InterPro"/>
</dbReference>
<keyword evidence="5" id="KW-1185">Reference proteome</keyword>
<dbReference type="Proteomes" id="UP000005237">
    <property type="component" value="Unassembled WGS sequence"/>
</dbReference>
<evidence type="ECO:0000313" key="4">
    <source>
        <dbReference type="EnsemblMetazoa" id="CJA17805.1"/>
    </source>
</evidence>